<keyword evidence="3" id="KW-0813">Transport</keyword>
<feature type="transmembrane region" description="Helical" evidence="7">
    <location>
        <begin position="241"/>
        <end position="259"/>
    </location>
</feature>
<feature type="transmembrane region" description="Helical" evidence="7">
    <location>
        <begin position="125"/>
        <end position="144"/>
    </location>
</feature>
<feature type="transmembrane region" description="Helical" evidence="7">
    <location>
        <begin position="92"/>
        <end position="113"/>
    </location>
</feature>
<dbReference type="PANTHER" id="PTHR23514">
    <property type="entry name" value="BYPASS OF STOP CODON PROTEIN 6"/>
    <property type="match status" value="1"/>
</dbReference>
<protein>
    <submittedName>
        <fullName evidence="9">MFS transporter</fullName>
    </submittedName>
</protein>
<comment type="similarity">
    <text evidence="2">Belongs to the major facilitator superfamily.</text>
</comment>
<evidence type="ECO:0000256" key="5">
    <source>
        <dbReference type="ARBA" id="ARBA00022989"/>
    </source>
</evidence>
<evidence type="ECO:0000256" key="7">
    <source>
        <dbReference type="SAM" id="Phobius"/>
    </source>
</evidence>
<evidence type="ECO:0000256" key="6">
    <source>
        <dbReference type="ARBA" id="ARBA00023136"/>
    </source>
</evidence>
<evidence type="ECO:0000313" key="10">
    <source>
        <dbReference type="Proteomes" id="UP000824201"/>
    </source>
</evidence>
<evidence type="ECO:0000256" key="4">
    <source>
        <dbReference type="ARBA" id="ARBA00022692"/>
    </source>
</evidence>
<keyword evidence="5 7" id="KW-1133">Transmembrane helix</keyword>
<proteinExistence type="inferred from homology"/>
<feature type="domain" description="Major facilitator superfamily (MFS) profile" evidence="8">
    <location>
        <begin position="5"/>
        <end position="386"/>
    </location>
</feature>
<comment type="subcellular location">
    <subcellularLocation>
        <location evidence="1">Cell membrane</location>
        <topology evidence="1">Multi-pass membrane protein</topology>
    </subcellularLocation>
</comment>
<evidence type="ECO:0000256" key="3">
    <source>
        <dbReference type="ARBA" id="ARBA00022448"/>
    </source>
</evidence>
<dbReference type="GO" id="GO:0005886">
    <property type="term" value="C:plasma membrane"/>
    <property type="evidence" value="ECO:0007669"/>
    <property type="project" value="UniProtKB-SubCell"/>
</dbReference>
<dbReference type="Pfam" id="PF07690">
    <property type="entry name" value="MFS_1"/>
    <property type="match status" value="1"/>
</dbReference>
<organism evidence="9 10">
    <name type="scientific">Candidatus Fimimorpha faecalis</name>
    <dbReference type="NCBI Taxonomy" id="2840824"/>
    <lineage>
        <taxon>Bacteria</taxon>
        <taxon>Bacillati</taxon>
        <taxon>Bacillota</taxon>
        <taxon>Clostridia</taxon>
        <taxon>Eubacteriales</taxon>
        <taxon>Candidatus Fimimorpha</taxon>
    </lineage>
</organism>
<evidence type="ECO:0000256" key="2">
    <source>
        <dbReference type="ARBA" id="ARBA00008335"/>
    </source>
</evidence>
<evidence type="ECO:0000256" key="1">
    <source>
        <dbReference type="ARBA" id="ARBA00004651"/>
    </source>
</evidence>
<gene>
    <name evidence="9" type="ORF">IAC96_09525</name>
</gene>
<dbReference type="Gene3D" id="1.20.1250.20">
    <property type="entry name" value="MFS general substrate transporter like domains"/>
    <property type="match status" value="2"/>
</dbReference>
<dbReference type="SUPFAM" id="SSF103473">
    <property type="entry name" value="MFS general substrate transporter"/>
    <property type="match status" value="1"/>
</dbReference>
<dbReference type="PANTHER" id="PTHR23514:SF3">
    <property type="entry name" value="BYPASS OF STOP CODON PROTEIN 6"/>
    <property type="match status" value="1"/>
</dbReference>
<feature type="transmembrane region" description="Helical" evidence="7">
    <location>
        <begin position="66"/>
        <end position="86"/>
    </location>
</feature>
<dbReference type="EMBL" id="DVHN01000123">
    <property type="protein sequence ID" value="HIR89177.1"/>
    <property type="molecule type" value="Genomic_DNA"/>
</dbReference>
<dbReference type="InterPro" id="IPR011701">
    <property type="entry name" value="MFS"/>
</dbReference>
<dbReference type="InterPro" id="IPR020846">
    <property type="entry name" value="MFS_dom"/>
</dbReference>
<keyword evidence="6 7" id="KW-0472">Membrane</keyword>
<dbReference type="GO" id="GO:0022857">
    <property type="term" value="F:transmembrane transporter activity"/>
    <property type="evidence" value="ECO:0007669"/>
    <property type="project" value="InterPro"/>
</dbReference>
<feature type="transmembrane region" description="Helical" evidence="7">
    <location>
        <begin position="356"/>
        <end position="376"/>
    </location>
</feature>
<reference evidence="9" key="1">
    <citation type="submission" date="2020-10" db="EMBL/GenBank/DDBJ databases">
        <authorList>
            <person name="Gilroy R."/>
        </authorList>
    </citation>
    <scope>NUCLEOTIDE SEQUENCE</scope>
    <source>
        <strain evidence="9">ChiW13-3771</strain>
    </source>
</reference>
<dbReference type="InterPro" id="IPR036259">
    <property type="entry name" value="MFS_trans_sf"/>
</dbReference>
<feature type="transmembrane region" description="Helical" evidence="7">
    <location>
        <begin position="34"/>
        <end position="54"/>
    </location>
</feature>
<name>A0A9D1JDK2_9FIRM</name>
<evidence type="ECO:0000259" key="8">
    <source>
        <dbReference type="PROSITE" id="PS50850"/>
    </source>
</evidence>
<feature type="transmembrane region" description="Helical" evidence="7">
    <location>
        <begin position="271"/>
        <end position="290"/>
    </location>
</feature>
<sequence>MYTLLLIIIYLAFISLGLPDSLLGSAWPVMQQNFQVPISYAGIVTMIISGGTICSSLMSDRLTKNLGTGIVTTVSVLLTAVALFGFSTANAFWILCLWAIPYGLGAGAIDAALNNYVALHYSSRHMSWLHCFWGVGTIASPYIMSYSLTHSSWQNGYRVVSMIQITITIILILSLSLWKLQKANASTKQEGKSLGLKNALKIKGVPQLLLGFFAYCSAEATVMLWVSSYLVRTRGMEEEKAASFAALFFIGITVGRFLSGVVSEKLGDRKLIRIGTSIIAIGIICILLPVTTNLFVLSGFIIIGLGCAPVYPSIIHSTPNNFGEENSQSIIGIQMASAYIGSTFMPPLFGLIANHISIQLLPVYLIFFTLLMIVMIEKTYRIVHLKKETISFE</sequence>
<feature type="transmembrane region" description="Helical" evidence="7">
    <location>
        <begin position="296"/>
        <end position="318"/>
    </location>
</feature>
<feature type="transmembrane region" description="Helical" evidence="7">
    <location>
        <begin position="330"/>
        <end position="350"/>
    </location>
</feature>
<keyword evidence="4 7" id="KW-0812">Transmembrane</keyword>
<accession>A0A9D1JDK2</accession>
<evidence type="ECO:0000313" key="9">
    <source>
        <dbReference type="EMBL" id="HIR89177.1"/>
    </source>
</evidence>
<dbReference type="PROSITE" id="PS50850">
    <property type="entry name" value="MFS"/>
    <property type="match status" value="1"/>
</dbReference>
<feature type="transmembrane region" description="Helical" evidence="7">
    <location>
        <begin position="156"/>
        <end position="178"/>
    </location>
</feature>
<dbReference type="Proteomes" id="UP000824201">
    <property type="component" value="Unassembled WGS sequence"/>
</dbReference>
<dbReference type="AlphaFoldDB" id="A0A9D1JDK2"/>
<feature type="transmembrane region" description="Helical" evidence="7">
    <location>
        <begin position="208"/>
        <end position="229"/>
    </location>
</feature>
<comment type="caution">
    <text evidence="9">The sequence shown here is derived from an EMBL/GenBank/DDBJ whole genome shotgun (WGS) entry which is preliminary data.</text>
</comment>
<dbReference type="InterPro" id="IPR051788">
    <property type="entry name" value="MFS_Transporter"/>
</dbReference>
<reference evidence="9" key="2">
    <citation type="journal article" date="2021" name="PeerJ">
        <title>Extensive microbial diversity within the chicken gut microbiome revealed by metagenomics and culture.</title>
        <authorList>
            <person name="Gilroy R."/>
            <person name="Ravi A."/>
            <person name="Getino M."/>
            <person name="Pursley I."/>
            <person name="Horton D.L."/>
            <person name="Alikhan N.F."/>
            <person name="Baker D."/>
            <person name="Gharbi K."/>
            <person name="Hall N."/>
            <person name="Watson M."/>
            <person name="Adriaenssens E.M."/>
            <person name="Foster-Nyarko E."/>
            <person name="Jarju S."/>
            <person name="Secka A."/>
            <person name="Antonio M."/>
            <person name="Oren A."/>
            <person name="Chaudhuri R.R."/>
            <person name="La Ragione R."/>
            <person name="Hildebrand F."/>
            <person name="Pallen M.J."/>
        </authorList>
    </citation>
    <scope>NUCLEOTIDE SEQUENCE</scope>
    <source>
        <strain evidence="9">ChiW13-3771</strain>
    </source>
</reference>